<evidence type="ECO:0000313" key="4">
    <source>
        <dbReference type="Proteomes" id="UP000198373"/>
    </source>
</evidence>
<reference evidence="4" key="1">
    <citation type="submission" date="2017-06" db="EMBL/GenBank/DDBJ databases">
        <authorList>
            <person name="Varghese N."/>
            <person name="Submissions S."/>
        </authorList>
    </citation>
    <scope>NUCLEOTIDE SEQUENCE [LARGE SCALE GENOMIC DNA]</scope>
    <source>
        <strain evidence="4">DSM 46839</strain>
    </source>
</reference>
<dbReference type="EMBL" id="FZOO01000013">
    <property type="protein sequence ID" value="SNT02356.1"/>
    <property type="molecule type" value="Genomic_DNA"/>
</dbReference>
<organism evidence="3 4">
    <name type="scientific">Geodermatophilus pulveris</name>
    <dbReference type="NCBI Taxonomy" id="1564159"/>
    <lineage>
        <taxon>Bacteria</taxon>
        <taxon>Bacillati</taxon>
        <taxon>Actinomycetota</taxon>
        <taxon>Actinomycetes</taxon>
        <taxon>Geodermatophilales</taxon>
        <taxon>Geodermatophilaceae</taxon>
        <taxon>Geodermatophilus</taxon>
    </lineage>
</organism>
<dbReference type="AlphaFoldDB" id="A0A239J8M1"/>
<feature type="region of interest" description="Disordered" evidence="1">
    <location>
        <begin position="1"/>
        <end position="21"/>
    </location>
</feature>
<sequence length="455" mass="48459">MTLREDDAVTNPSVAEPSPDGPRILVENGEYWLLNMGDLAMLDVTIRRLRARWPRARVGVLTETPALLGAYFPGVDPIVPWGRSAWSPAGPLVRLSQAAAPRIVGPYDVTRLRVGAWMRGTGRRAERLLRRGRPAPAGGEGRPLDPVGQASAGPAPNTAAALASSSLVVALGGGYLTDVDPGQTTRVLGLLEYASSRGVPTAMLGQGLGPLENPALMSRAAEVLPRVDVIALRERRCGPALLERVGVASSRVTVTGDDAIELALAQCPEVLGRDLGVCLRIAGYSPVSTRAREIVTTGLRLLAQALGAGLTPVIISEFRSEDRRSTLPLVAGSDHARRPLGRFARPQDVAAQVGRCRVLVTGAYHAAVFALSQGVPVVALTSSRYYDDKFLGLAGMFGAGLELVRLDRDDLAERLTAAIRSAWERAPEERAALLASAEEQIATSRRTFDRVCDLV</sequence>
<dbReference type="PANTHER" id="PTHR36836:SF1">
    <property type="entry name" value="COLANIC ACID BIOSYNTHESIS PROTEIN WCAK"/>
    <property type="match status" value="1"/>
</dbReference>
<evidence type="ECO:0000313" key="3">
    <source>
        <dbReference type="EMBL" id="SNT02356.1"/>
    </source>
</evidence>
<keyword evidence="3" id="KW-0808">Transferase</keyword>
<keyword evidence="4" id="KW-1185">Reference proteome</keyword>
<proteinExistence type="predicted"/>
<protein>
    <submittedName>
        <fullName evidence="3">Polysaccharide pyruvyl transferase family protein WcaK</fullName>
    </submittedName>
</protein>
<gene>
    <name evidence="3" type="ORF">SAMN06893096_11354</name>
</gene>
<accession>A0A239J8M1</accession>
<dbReference type="InterPro" id="IPR007345">
    <property type="entry name" value="Polysacch_pyruvyl_Trfase"/>
</dbReference>
<dbReference type="PANTHER" id="PTHR36836">
    <property type="entry name" value="COLANIC ACID BIOSYNTHESIS PROTEIN WCAK"/>
    <property type="match status" value="1"/>
</dbReference>
<name>A0A239J8M1_9ACTN</name>
<dbReference type="GO" id="GO:0016740">
    <property type="term" value="F:transferase activity"/>
    <property type="evidence" value="ECO:0007669"/>
    <property type="project" value="UniProtKB-KW"/>
</dbReference>
<evidence type="ECO:0000256" key="1">
    <source>
        <dbReference type="SAM" id="MobiDB-lite"/>
    </source>
</evidence>
<feature type="region of interest" description="Disordered" evidence="1">
    <location>
        <begin position="125"/>
        <end position="156"/>
    </location>
</feature>
<feature type="domain" description="Polysaccharide pyruvyl transferase" evidence="2">
    <location>
        <begin position="35"/>
        <end position="383"/>
    </location>
</feature>
<dbReference type="OrthoDB" id="446609at2"/>
<evidence type="ECO:0000259" key="2">
    <source>
        <dbReference type="Pfam" id="PF04230"/>
    </source>
</evidence>
<dbReference type="Proteomes" id="UP000198373">
    <property type="component" value="Unassembled WGS sequence"/>
</dbReference>
<dbReference type="Pfam" id="PF04230">
    <property type="entry name" value="PS_pyruv_trans"/>
    <property type="match status" value="1"/>
</dbReference>